<protein>
    <submittedName>
        <fullName evidence="6">DUF4349 domain-containing protein</fullName>
    </submittedName>
</protein>
<feature type="transmembrane region" description="Helical" evidence="3">
    <location>
        <begin position="239"/>
        <end position="267"/>
    </location>
</feature>
<dbReference type="InterPro" id="IPR025645">
    <property type="entry name" value="DUF4349"/>
</dbReference>
<keyword evidence="3" id="KW-0472">Membrane</keyword>
<evidence type="ECO:0000313" key="7">
    <source>
        <dbReference type="Proteomes" id="UP001336020"/>
    </source>
</evidence>
<keyword evidence="1" id="KW-0175">Coiled coil</keyword>
<evidence type="ECO:0000259" key="5">
    <source>
        <dbReference type="Pfam" id="PF14257"/>
    </source>
</evidence>
<keyword evidence="7" id="KW-1185">Reference proteome</keyword>
<evidence type="ECO:0000256" key="2">
    <source>
        <dbReference type="SAM" id="MobiDB-lite"/>
    </source>
</evidence>
<accession>A0ABU7L7B1</accession>
<keyword evidence="3" id="KW-0812">Transmembrane</keyword>
<evidence type="ECO:0000256" key="3">
    <source>
        <dbReference type="SAM" id="Phobius"/>
    </source>
</evidence>
<reference evidence="6 7" key="1">
    <citation type="submission" date="2023-07" db="EMBL/GenBank/DDBJ databases">
        <authorList>
            <person name="Girao M."/>
            <person name="Carvalho M.F."/>
        </authorList>
    </citation>
    <scope>NUCLEOTIDE SEQUENCE [LARGE SCALE GENOMIC DNA]</scope>
    <source>
        <strain evidence="6 7">YIM65754</strain>
    </source>
</reference>
<proteinExistence type="predicted"/>
<feature type="coiled-coil region" evidence="1">
    <location>
        <begin position="159"/>
        <end position="202"/>
    </location>
</feature>
<feature type="region of interest" description="Disordered" evidence="2">
    <location>
        <begin position="24"/>
        <end position="66"/>
    </location>
</feature>
<gene>
    <name evidence="6" type="ORF">Q7514_07755</name>
</gene>
<dbReference type="Pfam" id="PF14257">
    <property type="entry name" value="DUF4349"/>
    <property type="match status" value="1"/>
</dbReference>
<evidence type="ECO:0000256" key="1">
    <source>
        <dbReference type="SAM" id="Coils"/>
    </source>
</evidence>
<feature type="domain" description="DUF4349" evidence="5">
    <location>
        <begin position="63"/>
        <end position="263"/>
    </location>
</feature>
<keyword evidence="3" id="KW-1133">Transmembrane helix</keyword>
<keyword evidence="4" id="KW-0732">Signal</keyword>
<dbReference type="Proteomes" id="UP001336020">
    <property type="component" value="Unassembled WGS sequence"/>
</dbReference>
<sequence>MRRLMMVALLALVAFVAAACGEGGGGSGSGPMTDSAPAMSESAPALTDGARSSSPAGEAEPDRKEVVTGRIMLTADDPVAAGREVVTIVEGADGRVDSITERPESSSVLTVRVPADGLDAVIDDVRQLGRVTSLTTSRDDVTLQYTDLEARVGALRASVDRLRTLIETADNTADVIEAENALAERQADLDSLEAQRRQLADMVDLSTLTVDISTQQRPSDSDSFWDGVVEGWNSLWTTLGAAVVAAGVALPWLAFLIVCAGILYLVIRLIARSGRSSAGNPGEATDERTDNDA</sequence>
<feature type="signal peptide" evidence="4">
    <location>
        <begin position="1"/>
        <end position="19"/>
    </location>
</feature>
<evidence type="ECO:0000256" key="4">
    <source>
        <dbReference type="SAM" id="SignalP"/>
    </source>
</evidence>
<name>A0ABU7L7B1_9NOCA</name>
<evidence type="ECO:0000313" key="6">
    <source>
        <dbReference type="EMBL" id="MEE2057422.1"/>
    </source>
</evidence>
<dbReference type="EMBL" id="JAUTXY010000003">
    <property type="protein sequence ID" value="MEE2057422.1"/>
    <property type="molecule type" value="Genomic_DNA"/>
</dbReference>
<dbReference type="RefSeq" id="WP_330132687.1">
    <property type="nucleotide sequence ID" value="NZ_JAUTXY010000003.1"/>
</dbReference>
<feature type="chain" id="PRO_5046120872" evidence="4">
    <location>
        <begin position="20"/>
        <end position="293"/>
    </location>
</feature>
<dbReference type="PROSITE" id="PS51257">
    <property type="entry name" value="PROKAR_LIPOPROTEIN"/>
    <property type="match status" value="1"/>
</dbReference>
<comment type="caution">
    <text evidence="6">The sequence shown here is derived from an EMBL/GenBank/DDBJ whole genome shotgun (WGS) entry which is preliminary data.</text>
</comment>
<organism evidence="6 7">
    <name type="scientific">Rhodococcus artemisiae</name>
    <dbReference type="NCBI Taxonomy" id="714159"/>
    <lineage>
        <taxon>Bacteria</taxon>
        <taxon>Bacillati</taxon>
        <taxon>Actinomycetota</taxon>
        <taxon>Actinomycetes</taxon>
        <taxon>Mycobacteriales</taxon>
        <taxon>Nocardiaceae</taxon>
        <taxon>Rhodococcus</taxon>
    </lineage>
</organism>